<dbReference type="InterPro" id="IPR011705">
    <property type="entry name" value="BACK"/>
</dbReference>
<dbReference type="PROSITE" id="PS50097">
    <property type="entry name" value="BTB"/>
    <property type="match status" value="2"/>
</dbReference>
<dbReference type="Pfam" id="PF07707">
    <property type="entry name" value="BACK"/>
    <property type="match status" value="1"/>
</dbReference>
<evidence type="ECO:0000259" key="2">
    <source>
        <dbReference type="PROSITE" id="PS50144"/>
    </source>
</evidence>
<dbReference type="SUPFAM" id="SSF49599">
    <property type="entry name" value="TRAF domain-like"/>
    <property type="match status" value="2"/>
</dbReference>
<dbReference type="SMART" id="SM00061">
    <property type="entry name" value="MATH"/>
    <property type="match status" value="2"/>
</dbReference>
<comment type="caution">
    <text evidence="3">The sequence shown here is derived from an EMBL/GenBank/DDBJ whole genome shotgun (WGS) entry which is preliminary data.</text>
</comment>
<dbReference type="SMART" id="SM00875">
    <property type="entry name" value="BACK"/>
    <property type="match status" value="1"/>
</dbReference>
<dbReference type="Gene3D" id="1.25.40.420">
    <property type="match status" value="1"/>
</dbReference>
<accession>A0ABD2JR43</accession>
<feature type="domain" description="MATH" evidence="2">
    <location>
        <begin position="421"/>
        <end position="564"/>
    </location>
</feature>
<protein>
    <submittedName>
        <fullName evidence="3">Uncharacterized protein</fullName>
    </submittedName>
</protein>
<dbReference type="Pfam" id="PF00651">
    <property type="entry name" value="BTB"/>
    <property type="match status" value="2"/>
</dbReference>
<evidence type="ECO:0000313" key="4">
    <source>
        <dbReference type="Proteomes" id="UP001620645"/>
    </source>
</evidence>
<keyword evidence="4" id="KW-1185">Reference proteome</keyword>
<dbReference type="Gene3D" id="2.60.210.10">
    <property type="entry name" value="Apoptosis, Tumor Necrosis Factor Receptor Associated Protein 2, Chain A"/>
    <property type="match status" value="2"/>
</dbReference>
<dbReference type="CDD" id="cd18186">
    <property type="entry name" value="BTB_POZ_ZBTB_KLHL-like"/>
    <property type="match status" value="1"/>
</dbReference>
<proteinExistence type="predicted"/>
<name>A0ABD2JR43_HETSC</name>
<gene>
    <name evidence="3" type="ORF">niasHS_004452</name>
</gene>
<dbReference type="Proteomes" id="UP001620645">
    <property type="component" value="Unassembled WGS sequence"/>
</dbReference>
<feature type="domain" description="MATH" evidence="2">
    <location>
        <begin position="269"/>
        <end position="401"/>
    </location>
</feature>
<dbReference type="AlphaFoldDB" id="A0ABD2JR43"/>
<evidence type="ECO:0000259" key="1">
    <source>
        <dbReference type="PROSITE" id="PS50097"/>
    </source>
</evidence>
<dbReference type="PROSITE" id="PS50144">
    <property type="entry name" value="MATH"/>
    <property type="match status" value="2"/>
</dbReference>
<dbReference type="SUPFAM" id="SSF54695">
    <property type="entry name" value="POZ domain"/>
    <property type="match status" value="2"/>
</dbReference>
<evidence type="ECO:0000313" key="3">
    <source>
        <dbReference type="EMBL" id="KAL3093063.1"/>
    </source>
</evidence>
<dbReference type="InterPro" id="IPR011333">
    <property type="entry name" value="SKP1/BTB/POZ_sf"/>
</dbReference>
<reference evidence="3 4" key="1">
    <citation type="submission" date="2024-10" db="EMBL/GenBank/DDBJ databases">
        <authorList>
            <person name="Kim D."/>
        </authorList>
    </citation>
    <scope>NUCLEOTIDE SEQUENCE [LARGE SCALE GENOMIC DNA]</scope>
    <source>
        <strain evidence="3">Taebaek</strain>
    </source>
</reference>
<dbReference type="SMART" id="SM00225">
    <property type="entry name" value="BTB"/>
    <property type="match status" value="2"/>
</dbReference>
<dbReference type="Gene3D" id="3.30.710.10">
    <property type="entry name" value="Potassium Channel Kv1.1, Chain A"/>
    <property type="match status" value="2"/>
</dbReference>
<dbReference type="PANTHER" id="PTHR45774:SF3">
    <property type="entry name" value="BTB (POZ) DOMAIN-CONTAINING 2B-RELATED"/>
    <property type="match status" value="1"/>
</dbReference>
<dbReference type="InterPro" id="IPR002083">
    <property type="entry name" value="MATH/TRAF_dom"/>
</dbReference>
<dbReference type="PANTHER" id="PTHR45774">
    <property type="entry name" value="BTB/POZ DOMAIN-CONTAINING"/>
    <property type="match status" value="1"/>
</dbReference>
<feature type="domain" description="BTB" evidence="1">
    <location>
        <begin position="558"/>
        <end position="613"/>
    </location>
</feature>
<dbReference type="InterPro" id="IPR000210">
    <property type="entry name" value="BTB/POZ_dom"/>
</dbReference>
<dbReference type="EMBL" id="JBICCN010000113">
    <property type="protein sequence ID" value="KAL3093063.1"/>
    <property type="molecule type" value="Genomic_DNA"/>
</dbReference>
<sequence length="676" mass="76373">MSKSAIAGLKSILSTGEHADVHFLLGDGDAKERVPAHKFILKNASKVFAAMFRFDSQNANAENDFANGPTDVEIPDVEAAAFKVMLSFIYMDDLSGLNGDNAMAVLCAAKKYNIPGLVDPSLQIPISELRNVFVAYAYAYLFDLEDFANCCLSYIDQNADILIKSEEFLQIDQKTLCEIFGRDELQIHEEITIWKACRQNGIECSAENRRAVLGPALFKIRFPLLSSEEFAKDIVQSGVLTTQEVIGVQQHKIKPNYDQFNSEERIWTFGTITMDIEKVSEFAGADVRSCRFSKTVHIKGLPWQIVAQITTDGTGSEKWLGISLLCDAQKEDPSWSCKCSATFRIILQKNWAENSVGTLCDHVFCNKSNNWGFGNFISFEKLMDHSNGFYDREEDKVTLAIDVTVKDEKMDKFIWDQNKLKWTLSMEIENFSEFAREVIGSERKSETVYINGIAWEIVAQINPKIMRHSKPIGRRIYNEKWLGIYLLCVGPKNDKHLRCKCSLNCQILSQKCGVADYKKGPSKSQLFFSDMNGRGFSNFASFAELMDPSNGFYNQNEDKVTLAIDFTIVPAHRAILSSASDVFEAMLRYDKGQIDIPDIEIEAFKTMLTFIYTKHFDGLDANNLLEVLKAADKYNITGLIKDCADFCANVSIQKLPNVFVAFEQSLLLNMEVRKEF</sequence>
<organism evidence="3 4">
    <name type="scientific">Heterodera schachtii</name>
    <name type="common">Sugarbeet cyst nematode worm</name>
    <name type="synonym">Tylenchus schachtii</name>
    <dbReference type="NCBI Taxonomy" id="97005"/>
    <lineage>
        <taxon>Eukaryota</taxon>
        <taxon>Metazoa</taxon>
        <taxon>Ecdysozoa</taxon>
        <taxon>Nematoda</taxon>
        <taxon>Chromadorea</taxon>
        <taxon>Rhabditida</taxon>
        <taxon>Tylenchina</taxon>
        <taxon>Tylenchomorpha</taxon>
        <taxon>Tylenchoidea</taxon>
        <taxon>Heteroderidae</taxon>
        <taxon>Heteroderinae</taxon>
        <taxon>Heterodera</taxon>
    </lineage>
</organism>
<dbReference type="InterPro" id="IPR008974">
    <property type="entry name" value="TRAF-like"/>
</dbReference>
<feature type="domain" description="BTB" evidence="1">
    <location>
        <begin position="19"/>
        <end position="95"/>
    </location>
</feature>
<dbReference type="Pfam" id="PF22486">
    <property type="entry name" value="MATH_2"/>
    <property type="match status" value="2"/>
</dbReference>